<keyword evidence="2" id="KW-1185">Reference proteome</keyword>
<dbReference type="RefSeq" id="WP_259543680.1">
    <property type="nucleotide sequence ID" value="NZ_JANLCJ010000599.1"/>
</dbReference>
<evidence type="ECO:0000313" key="2">
    <source>
        <dbReference type="Proteomes" id="UP001165586"/>
    </source>
</evidence>
<dbReference type="Proteomes" id="UP001165586">
    <property type="component" value="Unassembled WGS sequence"/>
</dbReference>
<comment type="caution">
    <text evidence="1">The sequence shown here is derived from an EMBL/GenBank/DDBJ whole genome shotgun (WGS) entry which is preliminary data.</text>
</comment>
<organism evidence="1 2">
    <name type="scientific">Herbiconiux daphne</name>
    <dbReference type="NCBI Taxonomy" id="2970914"/>
    <lineage>
        <taxon>Bacteria</taxon>
        <taxon>Bacillati</taxon>
        <taxon>Actinomycetota</taxon>
        <taxon>Actinomycetes</taxon>
        <taxon>Micrococcales</taxon>
        <taxon>Microbacteriaceae</taxon>
        <taxon>Herbiconiux</taxon>
    </lineage>
</organism>
<sequence length="104" mass="11725">MLNVYISAQKIANGFPERSIVKLIKWRGLGTRAEAFESVQESFQLFANQNPDSVFFNFATEIEELIRRASHAMSEGAAYIASDMLLAVTCKVGEECERISRRGY</sequence>
<proteinExistence type="predicted"/>
<accession>A0ABT2HBT4</accession>
<name>A0ABT2HBT4_9MICO</name>
<reference evidence="1" key="1">
    <citation type="submission" date="2022-08" db="EMBL/GenBank/DDBJ databases">
        <authorList>
            <person name="Deng Y."/>
            <person name="Han X.-F."/>
            <person name="Zhang Y.-Q."/>
        </authorList>
    </citation>
    <scope>NUCLEOTIDE SEQUENCE</scope>
    <source>
        <strain evidence="1">CPCC 203386</strain>
    </source>
</reference>
<protein>
    <submittedName>
        <fullName evidence="1">Uncharacterized protein</fullName>
    </submittedName>
</protein>
<gene>
    <name evidence="1" type="ORF">N1032_26685</name>
</gene>
<evidence type="ECO:0000313" key="1">
    <source>
        <dbReference type="EMBL" id="MCS5737322.1"/>
    </source>
</evidence>
<dbReference type="EMBL" id="JANLCJ010000599">
    <property type="protein sequence ID" value="MCS5737322.1"/>
    <property type="molecule type" value="Genomic_DNA"/>
</dbReference>